<dbReference type="Pfam" id="PF01713">
    <property type="entry name" value="Smr"/>
    <property type="match status" value="1"/>
</dbReference>
<sequence length="192" mass="21607">MSEDREFERMMAAIGVKPMGEEAVQRLDDIDEADLAMSFTFADEEHARVPTQPRDTVSDEEKSLFLNAMRNMGNTVPDKDKVVRSHNNPIRYVKQPKKGAVETGQVLDLHGLRLQPALTKLQQFVIKAFTQGDQVVMVVTGKGNHSKGGVGVIRREVEHWIVTHGRRFVRAYSEAPRAYGGRGAFLIYLREA</sequence>
<evidence type="ECO:0000313" key="2">
    <source>
        <dbReference type="EMBL" id="MBO1317034.1"/>
    </source>
</evidence>
<proteinExistence type="predicted"/>
<comment type="caution">
    <text evidence="2">The sequence shown here is derived from an EMBL/GenBank/DDBJ whole genome shotgun (WGS) entry which is preliminary data.</text>
</comment>
<dbReference type="PROSITE" id="PS50828">
    <property type="entry name" value="SMR"/>
    <property type="match status" value="1"/>
</dbReference>
<feature type="domain" description="Smr" evidence="1">
    <location>
        <begin position="107"/>
        <end position="190"/>
    </location>
</feature>
<protein>
    <submittedName>
        <fullName evidence="2">Smr/MutS family protein</fullName>
    </submittedName>
</protein>
<accession>A0A8J7Q0J8</accession>
<dbReference type="RefSeq" id="WP_207856270.1">
    <property type="nucleotide sequence ID" value="NZ_JAFREP010000001.1"/>
</dbReference>
<reference evidence="2" key="1">
    <citation type="submission" date="2021-03" db="EMBL/GenBank/DDBJ databases">
        <authorList>
            <person name="Wang G."/>
        </authorList>
    </citation>
    <scope>NUCLEOTIDE SEQUENCE</scope>
    <source>
        <strain evidence="2">KCTC 12899</strain>
    </source>
</reference>
<dbReference type="InterPro" id="IPR002625">
    <property type="entry name" value="Smr_dom"/>
</dbReference>
<keyword evidence="3" id="KW-1185">Reference proteome</keyword>
<dbReference type="PANTHER" id="PTHR35562:SF2">
    <property type="entry name" value="DNA ENDONUCLEASE SMRA-RELATED"/>
    <property type="match status" value="1"/>
</dbReference>
<evidence type="ECO:0000259" key="1">
    <source>
        <dbReference type="PROSITE" id="PS50828"/>
    </source>
</evidence>
<name>A0A8J7Q0J8_9BACT</name>
<dbReference type="SMART" id="SM00463">
    <property type="entry name" value="SMR"/>
    <property type="match status" value="1"/>
</dbReference>
<gene>
    <name evidence="2" type="ORF">J3U88_01085</name>
</gene>
<dbReference type="AlphaFoldDB" id="A0A8J7Q0J8"/>
<dbReference type="Gene3D" id="3.30.1370.110">
    <property type="match status" value="1"/>
</dbReference>
<dbReference type="PANTHER" id="PTHR35562">
    <property type="entry name" value="DNA ENDONUCLEASE SMRA-RELATED"/>
    <property type="match status" value="1"/>
</dbReference>
<dbReference type="InterPro" id="IPR036063">
    <property type="entry name" value="Smr_dom_sf"/>
</dbReference>
<dbReference type="SUPFAM" id="SSF160443">
    <property type="entry name" value="SMR domain-like"/>
    <property type="match status" value="1"/>
</dbReference>
<dbReference type="EMBL" id="JAFREP010000001">
    <property type="protein sequence ID" value="MBO1317034.1"/>
    <property type="molecule type" value="Genomic_DNA"/>
</dbReference>
<organism evidence="2 3">
    <name type="scientific">Acanthopleuribacter pedis</name>
    <dbReference type="NCBI Taxonomy" id="442870"/>
    <lineage>
        <taxon>Bacteria</taxon>
        <taxon>Pseudomonadati</taxon>
        <taxon>Acidobacteriota</taxon>
        <taxon>Holophagae</taxon>
        <taxon>Acanthopleuribacterales</taxon>
        <taxon>Acanthopleuribacteraceae</taxon>
        <taxon>Acanthopleuribacter</taxon>
    </lineage>
</organism>
<dbReference type="Proteomes" id="UP000664417">
    <property type="component" value="Unassembled WGS sequence"/>
</dbReference>
<evidence type="ECO:0000313" key="3">
    <source>
        <dbReference type="Proteomes" id="UP000664417"/>
    </source>
</evidence>